<feature type="coiled-coil region" evidence="1">
    <location>
        <begin position="464"/>
        <end position="526"/>
    </location>
</feature>
<protein>
    <submittedName>
        <fullName evidence="3">Uncharacterized protein</fullName>
    </submittedName>
</protein>
<evidence type="ECO:0000313" key="3">
    <source>
        <dbReference type="EMBL" id="QJI02900.1"/>
    </source>
</evidence>
<keyword evidence="2" id="KW-0472">Membrane</keyword>
<keyword evidence="2" id="KW-1133">Transmembrane helix</keyword>
<dbReference type="AlphaFoldDB" id="A0A6M3XYA8"/>
<gene>
    <name evidence="3" type="ORF">TM448B03798_0004</name>
</gene>
<sequence>MVTPAKRFQGWIDSLAVSWTDRLRGWMASWVEGGVIRLFDFLEPDLRSEIKPSLLRIREAEGLPDDFKALIDKTLEEPKAIHLVAIVPYLVGMMIGLGMGAARPVSNVGSYQIDRLLKSFRLDPAAVITAWRRDKVKYEQYFDDLKDQGWSDDRIEAFKFLTLFIPTADEQTLWLAREVYEPEMVTRYGLDSELPSYEQTDFGKVGVTPEQMTNKWRAHWEHASFMQVIEMLHRGLLSLDPTMSTPPTTEGGWAARDAEGEEALFDWYRLVEIPPFWRDRLTAMSWNVPTRVDVRRWYDMRTIDEAELYNVYHRQGYHGKDLDNYVLWTKVYVAFPDLMARWSNGWITEDDVYRELTGLGMPDARVREMIETKKKAVEGGQAEEGKALTKSEIYKGVKKGTLTRDQGVDLLMDLNYNLSTAEYLLDINVAALEGSPETYEEFKNITTKYKIAVGKEAKPMPEELKKAAEELARVTKEVEALELAIVEEERGLIPGEVLPEAATAKLDELRIILHRAESELARVKTDYLGKLAQWRHGG</sequence>
<keyword evidence="2" id="KW-0812">Transmembrane</keyword>
<accession>A0A6M3XYA8</accession>
<reference evidence="3" key="1">
    <citation type="submission" date="2020-03" db="EMBL/GenBank/DDBJ databases">
        <title>The deep terrestrial virosphere.</title>
        <authorList>
            <person name="Holmfeldt K."/>
            <person name="Nilsson E."/>
            <person name="Simone D."/>
            <person name="Lopez-Fernandez M."/>
            <person name="Wu X."/>
            <person name="de Brujin I."/>
            <person name="Lundin D."/>
            <person name="Andersson A."/>
            <person name="Bertilsson S."/>
            <person name="Dopson M."/>
        </authorList>
    </citation>
    <scope>NUCLEOTIDE SEQUENCE</scope>
    <source>
        <strain evidence="3">TM448B03798</strain>
    </source>
</reference>
<keyword evidence="1" id="KW-0175">Coiled coil</keyword>
<feature type="transmembrane region" description="Helical" evidence="2">
    <location>
        <begin position="80"/>
        <end position="102"/>
    </location>
</feature>
<name>A0A6M3XYA8_9ZZZZ</name>
<proteinExistence type="predicted"/>
<dbReference type="EMBL" id="MT145041">
    <property type="protein sequence ID" value="QJI02900.1"/>
    <property type="molecule type" value="Genomic_DNA"/>
</dbReference>
<organism evidence="3">
    <name type="scientific">viral metagenome</name>
    <dbReference type="NCBI Taxonomy" id="1070528"/>
    <lineage>
        <taxon>unclassified sequences</taxon>
        <taxon>metagenomes</taxon>
        <taxon>organismal metagenomes</taxon>
    </lineage>
</organism>
<evidence type="ECO:0000256" key="2">
    <source>
        <dbReference type="SAM" id="Phobius"/>
    </source>
</evidence>
<evidence type="ECO:0000256" key="1">
    <source>
        <dbReference type="SAM" id="Coils"/>
    </source>
</evidence>